<evidence type="ECO:0000256" key="5">
    <source>
        <dbReference type="SAM" id="SignalP"/>
    </source>
</evidence>
<dbReference type="InterPro" id="IPR039424">
    <property type="entry name" value="SBP_5"/>
</dbReference>
<dbReference type="GO" id="GO:0015833">
    <property type="term" value="P:peptide transport"/>
    <property type="evidence" value="ECO:0007669"/>
    <property type="project" value="TreeGrafter"/>
</dbReference>
<evidence type="ECO:0000256" key="2">
    <source>
        <dbReference type="ARBA" id="ARBA00005695"/>
    </source>
</evidence>
<feature type="domain" description="Solute-binding protein family 5" evidence="6">
    <location>
        <begin position="94"/>
        <end position="451"/>
    </location>
</feature>
<keyword evidence="8" id="KW-1185">Reference proteome</keyword>
<name>A0A3L7AR31_9MICO</name>
<dbReference type="InterPro" id="IPR000914">
    <property type="entry name" value="SBP_5_dom"/>
</dbReference>
<dbReference type="Pfam" id="PF00496">
    <property type="entry name" value="SBP_bac_5"/>
    <property type="match status" value="1"/>
</dbReference>
<comment type="similarity">
    <text evidence="2">Belongs to the bacterial solute-binding protein 5 family.</text>
</comment>
<proteinExistence type="inferred from homology"/>
<dbReference type="Gene3D" id="3.40.190.10">
    <property type="entry name" value="Periplasmic binding protein-like II"/>
    <property type="match status" value="1"/>
</dbReference>
<evidence type="ECO:0000259" key="6">
    <source>
        <dbReference type="Pfam" id="PF00496"/>
    </source>
</evidence>
<accession>A0A3L7AR31</accession>
<evidence type="ECO:0000313" key="7">
    <source>
        <dbReference type="EMBL" id="RLP82953.1"/>
    </source>
</evidence>
<dbReference type="CDD" id="cd08509">
    <property type="entry name" value="PBP2_TmCBP_oligosaccharides_like"/>
    <property type="match status" value="1"/>
</dbReference>
<gene>
    <name evidence="7" type="ORF">D9V34_06820</name>
</gene>
<dbReference type="AlphaFoldDB" id="A0A3L7AR31"/>
<keyword evidence="3" id="KW-0813">Transport</keyword>
<dbReference type="OrthoDB" id="9764591at2"/>
<dbReference type="GO" id="GO:1904680">
    <property type="term" value="F:peptide transmembrane transporter activity"/>
    <property type="evidence" value="ECO:0007669"/>
    <property type="project" value="TreeGrafter"/>
</dbReference>
<dbReference type="Gene3D" id="3.90.76.10">
    <property type="entry name" value="Dipeptide-binding Protein, Domain 1"/>
    <property type="match status" value="1"/>
</dbReference>
<dbReference type="EMBL" id="RCUY01000005">
    <property type="protein sequence ID" value="RLP82953.1"/>
    <property type="molecule type" value="Genomic_DNA"/>
</dbReference>
<dbReference type="PROSITE" id="PS51257">
    <property type="entry name" value="PROKAR_LIPOPROTEIN"/>
    <property type="match status" value="1"/>
</dbReference>
<dbReference type="PIRSF" id="PIRSF002741">
    <property type="entry name" value="MppA"/>
    <property type="match status" value="1"/>
</dbReference>
<feature type="signal peptide" evidence="5">
    <location>
        <begin position="1"/>
        <end position="28"/>
    </location>
</feature>
<evidence type="ECO:0000313" key="8">
    <source>
        <dbReference type="Proteomes" id="UP000269438"/>
    </source>
</evidence>
<dbReference type="GO" id="GO:0030313">
    <property type="term" value="C:cell envelope"/>
    <property type="evidence" value="ECO:0007669"/>
    <property type="project" value="UniProtKB-SubCell"/>
</dbReference>
<sequence>MATSRRKRLGMMFAAGAAALALTLTGCASNGEGGSGGSDRPLRVWSGSMTPINNNFNPFSVDTAAHFTFGPIYEPLFFFNQLSADPATGLIGDKYEYSEDGTVLTIKIKADQKWSDGTALTAKDVAFTFGYGPNKDPEMVSVEATDDTTVVLTYSVPKFTAASLILGSTWIIPEHIWKDIKDYTTETNPKPVGSGPYVLKSFSDAAYTVEANPEYRDGAPAVKTVQVIGIDSNQSSEDLLKTGKIDWVGQFIANPDAITKDGRISTLNQQQDPTTMLTCSSVELGCTGAQTDPAVRQAINLAIDRTAIGDKAFAGLSGIASPSFALLPRDEKWLSNPDLAKSPQEPNITEADGILEAAGYTKGSDGFYGKDGKAFEIDLFSPDGWTDYNDAAKLISEQAAKAGIRINNRTVSEAEYWTPLANGNFQMALYGVTQSLVADPYSTYDRYFSTPATAKVGEQPVKGVNYARYSNPIVDAEVKVAAATEDEAIKKEAYAKIQTEIARDLPYIPVVLNASQAFFNTKDYTGWPSEKDLYAAPLPYLSTASAIVLTHLKPAK</sequence>
<dbReference type="RefSeq" id="WP_121688091.1">
    <property type="nucleotide sequence ID" value="NZ_RCUY01000005.1"/>
</dbReference>
<feature type="chain" id="PRO_5039004978" evidence="5">
    <location>
        <begin position="29"/>
        <end position="556"/>
    </location>
</feature>
<evidence type="ECO:0000256" key="3">
    <source>
        <dbReference type="ARBA" id="ARBA00022448"/>
    </source>
</evidence>
<comment type="caution">
    <text evidence="7">The sequence shown here is derived from an EMBL/GenBank/DDBJ whole genome shotgun (WGS) entry which is preliminary data.</text>
</comment>
<organism evidence="7 8">
    <name type="scientific">Mycetocola lacteus</name>
    <dbReference type="NCBI Taxonomy" id="76637"/>
    <lineage>
        <taxon>Bacteria</taxon>
        <taxon>Bacillati</taxon>
        <taxon>Actinomycetota</taxon>
        <taxon>Actinomycetes</taxon>
        <taxon>Micrococcales</taxon>
        <taxon>Microbacteriaceae</taxon>
        <taxon>Mycetocola</taxon>
    </lineage>
</organism>
<protein>
    <submittedName>
        <fullName evidence="7">ABC transporter substrate-binding protein</fullName>
    </submittedName>
</protein>
<dbReference type="Proteomes" id="UP000269438">
    <property type="component" value="Unassembled WGS sequence"/>
</dbReference>
<dbReference type="GO" id="GO:0043190">
    <property type="term" value="C:ATP-binding cassette (ABC) transporter complex"/>
    <property type="evidence" value="ECO:0007669"/>
    <property type="project" value="InterPro"/>
</dbReference>
<dbReference type="PANTHER" id="PTHR30290">
    <property type="entry name" value="PERIPLASMIC BINDING COMPONENT OF ABC TRANSPORTER"/>
    <property type="match status" value="1"/>
</dbReference>
<dbReference type="PANTHER" id="PTHR30290:SF10">
    <property type="entry name" value="PERIPLASMIC OLIGOPEPTIDE-BINDING PROTEIN-RELATED"/>
    <property type="match status" value="1"/>
</dbReference>
<evidence type="ECO:0000256" key="4">
    <source>
        <dbReference type="ARBA" id="ARBA00022729"/>
    </source>
</evidence>
<evidence type="ECO:0000256" key="1">
    <source>
        <dbReference type="ARBA" id="ARBA00004196"/>
    </source>
</evidence>
<dbReference type="Gene3D" id="3.10.105.10">
    <property type="entry name" value="Dipeptide-binding Protein, Domain 3"/>
    <property type="match status" value="1"/>
</dbReference>
<dbReference type="GO" id="GO:0042597">
    <property type="term" value="C:periplasmic space"/>
    <property type="evidence" value="ECO:0007669"/>
    <property type="project" value="UniProtKB-ARBA"/>
</dbReference>
<keyword evidence="4 5" id="KW-0732">Signal</keyword>
<comment type="subcellular location">
    <subcellularLocation>
        <location evidence="1">Cell envelope</location>
    </subcellularLocation>
</comment>
<reference evidence="7 8" key="1">
    <citation type="submission" date="2018-10" db="EMBL/GenBank/DDBJ databases">
        <authorList>
            <person name="Li J."/>
        </authorList>
    </citation>
    <scope>NUCLEOTIDE SEQUENCE [LARGE SCALE GENOMIC DNA]</scope>
    <source>
        <strain evidence="7 8">JCM 11654</strain>
    </source>
</reference>
<dbReference type="SUPFAM" id="SSF53850">
    <property type="entry name" value="Periplasmic binding protein-like II"/>
    <property type="match status" value="1"/>
</dbReference>
<dbReference type="InterPro" id="IPR030678">
    <property type="entry name" value="Peptide/Ni-bd"/>
</dbReference>